<dbReference type="EMBL" id="QFPP01000779">
    <property type="protein sequence ID" value="PZQ58404.1"/>
    <property type="molecule type" value="Genomic_DNA"/>
</dbReference>
<comment type="caution">
    <text evidence="1">The sequence shown here is derived from an EMBL/GenBank/DDBJ whole genome shotgun (WGS) entry which is preliminary data.</text>
</comment>
<evidence type="ECO:0000313" key="2">
    <source>
        <dbReference type="Proteomes" id="UP000249135"/>
    </source>
</evidence>
<dbReference type="Pfam" id="PF09650">
    <property type="entry name" value="PHA_gran_rgn"/>
    <property type="match status" value="1"/>
</dbReference>
<proteinExistence type="predicted"/>
<evidence type="ECO:0000313" key="1">
    <source>
        <dbReference type="EMBL" id="PZQ58404.1"/>
    </source>
</evidence>
<accession>A0A2W5NZP3</accession>
<reference evidence="1 2" key="1">
    <citation type="submission" date="2017-08" db="EMBL/GenBank/DDBJ databases">
        <title>Infants hospitalized years apart are colonized by the same room-sourced microbial strains.</title>
        <authorList>
            <person name="Brooks B."/>
            <person name="Olm M.R."/>
            <person name="Firek B.A."/>
            <person name="Baker R."/>
            <person name="Thomas B.C."/>
            <person name="Morowitz M.J."/>
            <person name="Banfield J.F."/>
        </authorList>
    </citation>
    <scope>NUCLEOTIDE SEQUENCE [LARGE SCALE GENOMIC DNA]</scope>
    <source>
        <strain evidence="1">S2_005_003_R2_41</strain>
    </source>
</reference>
<dbReference type="AlphaFoldDB" id="A0A2W5NZP3"/>
<protein>
    <submittedName>
        <fullName evidence="1">Polyhydroxyalkanoic acid synthase</fullName>
    </submittedName>
</protein>
<dbReference type="Proteomes" id="UP000249135">
    <property type="component" value="Unassembled WGS sequence"/>
</dbReference>
<name>A0A2W5NZP3_VARPD</name>
<sequence length="120" mass="13312">MPDIQIERQHNLGMARAREVARQWVSQAERDYGLSCTYEESAEAGACDRVHFSGAGASGTVEVTPERFGMNVQLGFLLGSFSDMIEEKVSRNLDELLGALPPCPVLHPMPRLRPAARWRA</sequence>
<dbReference type="NCBIfam" id="TIGR02610">
    <property type="entry name" value="PHA_gran_rgn"/>
    <property type="match status" value="1"/>
</dbReference>
<dbReference type="InterPro" id="IPR013433">
    <property type="entry name" value="PHA_gran_rgn"/>
</dbReference>
<gene>
    <name evidence="1" type="ORF">DI563_30840</name>
</gene>
<organism evidence="1 2">
    <name type="scientific">Variovorax paradoxus</name>
    <dbReference type="NCBI Taxonomy" id="34073"/>
    <lineage>
        <taxon>Bacteria</taxon>
        <taxon>Pseudomonadati</taxon>
        <taxon>Pseudomonadota</taxon>
        <taxon>Betaproteobacteria</taxon>
        <taxon>Burkholderiales</taxon>
        <taxon>Comamonadaceae</taxon>
        <taxon>Variovorax</taxon>
    </lineage>
</organism>